<sequence>MEIITALIITVVLLIGSILLSRKVDRNTQKSTVSFFLSFVIMAFQILSFFFLCFIVLKVITIFF</sequence>
<dbReference type="EMBL" id="FQXJ01000004">
    <property type="protein sequence ID" value="SHH71833.1"/>
    <property type="molecule type" value="Genomic_DNA"/>
</dbReference>
<feature type="transmembrane region" description="Helical" evidence="1">
    <location>
        <begin position="36"/>
        <end position="60"/>
    </location>
</feature>
<organism evidence="2 3">
    <name type="scientific">Desulfosporosinus lacus DSM 15449</name>
    <dbReference type="NCBI Taxonomy" id="1121420"/>
    <lineage>
        <taxon>Bacteria</taxon>
        <taxon>Bacillati</taxon>
        <taxon>Bacillota</taxon>
        <taxon>Clostridia</taxon>
        <taxon>Eubacteriales</taxon>
        <taxon>Desulfitobacteriaceae</taxon>
        <taxon>Desulfosporosinus</taxon>
    </lineage>
</organism>
<protein>
    <submittedName>
        <fullName evidence="2">Uncharacterized protein</fullName>
    </submittedName>
</protein>
<keyword evidence="3" id="KW-1185">Reference proteome</keyword>
<keyword evidence="1" id="KW-0812">Transmembrane</keyword>
<gene>
    <name evidence="2" type="ORF">SAMN02746098_01261</name>
</gene>
<name>A0A1M5VA80_9FIRM</name>
<dbReference type="Proteomes" id="UP000183954">
    <property type="component" value="Unassembled WGS sequence"/>
</dbReference>
<dbReference type="AlphaFoldDB" id="A0A1M5VA80"/>
<proteinExistence type="predicted"/>
<evidence type="ECO:0000313" key="2">
    <source>
        <dbReference type="EMBL" id="SHH71833.1"/>
    </source>
</evidence>
<accession>A0A1M5VA80</accession>
<keyword evidence="1" id="KW-1133">Transmembrane helix</keyword>
<reference evidence="3" key="1">
    <citation type="submission" date="2016-11" db="EMBL/GenBank/DDBJ databases">
        <authorList>
            <person name="Varghese N."/>
            <person name="Submissions S."/>
        </authorList>
    </citation>
    <scope>NUCLEOTIDE SEQUENCE [LARGE SCALE GENOMIC DNA]</scope>
    <source>
        <strain evidence="3">DSM 15449</strain>
    </source>
</reference>
<evidence type="ECO:0000313" key="3">
    <source>
        <dbReference type="Proteomes" id="UP000183954"/>
    </source>
</evidence>
<evidence type="ECO:0000256" key="1">
    <source>
        <dbReference type="SAM" id="Phobius"/>
    </source>
</evidence>
<keyword evidence="1" id="KW-0472">Membrane</keyword>